<dbReference type="InterPro" id="IPR003346">
    <property type="entry name" value="Transposase_20"/>
</dbReference>
<dbReference type="PANTHER" id="PTHR33055">
    <property type="entry name" value="TRANSPOSASE FOR INSERTION SEQUENCE ELEMENT IS1111A"/>
    <property type="match status" value="1"/>
</dbReference>
<dbReference type="AlphaFoldDB" id="A0A5P5ZJR4"/>
<name>A0A5P5ZJR4_9LACO</name>
<evidence type="ECO:0000259" key="2">
    <source>
        <dbReference type="Pfam" id="PF02371"/>
    </source>
</evidence>
<evidence type="ECO:0000259" key="1">
    <source>
        <dbReference type="Pfam" id="PF01548"/>
    </source>
</evidence>
<sequence length="382" mass="43950">MEQNIVFGIDVSSHSSTVCVVIDRIKQGKPFTISNDSFGYQKLLDHLNRYLITPLVVFESTGVYSLSLQAFLEENHIKYLKLNPLKAKKLMDNNLRHNKTDKLDAYHLALIEFCAPQKLREPQPKEYHEMQNASRYFEELTKNLIVAKNQLHRNLQSTFPQIESIMATPTGKIYWTIVSLFPHAQYVLDSDETRIYQELLSISGIGKQRARYLTARLYSLAEQAYPYDSKDSITVRAIQRNISDLFSLSEERDNVINYLEKLAKIVNSRALTIYQSIPGIARTTALRLIAELGDLRRFDTSARIDAFIGIDPGRYQSGEMDNHLGITKHGNHIARKILYRVIGQMESTKLSQPCHITDYYDNKKNLLTAEAIRRLPLHRCIN</sequence>
<gene>
    <name evidence="3" type="ORF">LA749_06925</name>
</gene>
<dbReference type="GO" id="GO:0006313">
    <property type="term" value="P:DNA transposition"/>
    <property type="evidence" value="ECO:0007669"/>
    <property type="project" value="InterPro"/>
</dbReference>
<feature type="domain" description="Transposase IS110-like N-terminal" evidence="1">
    <location>
        <begin position="8"/>
        <end position="160"/>
    </location>
</feature>
<dbReference type="EMBL" id="CP044496">
    <property type="protein sequence ID" value="QFG51726.1"/>
    <property type="molecule type" value="Genomic_DNA"/>
</dbReference>
<organism evidence="3 4">
    <name type="scientific">Lactobacillus acetotolerans</name>
    <dbReference type="NCBI Taxonomy" id="1600"/>
    <lineage>
        <taxon>Bacteria</taxon>
        <taxon>Bacillati</taxon>
        <taxon>Bacillota</taxon>
        <taxon>Bacilli</taxon>
        <taxon>Lactobacillales</taxon>
        <taxon>Lactobacillaceae</taxon>
        <taxon>Lactobacillus</taxon>
    </lineage>
</organism>
<evidence type="ECO:0000313" key="3">
    <source>
        <dbReference type="EMBL" id="QFG51726.1"/>
    </source>
</evidence>
<feature type="domain" description="Transposase IS116/IS110/IS902 C-terminal" evidence="2">
    <location>
        <begin position="275"/>
        <end position="342"/>
    </location>
</feature>
<dbReference type="GO" id="GO:0003677">
    <property type="term" value="F:DNA binding"/>
    <property type="evidence" value="ECO:0007669"/>
    <property type="project" value="InterPro"/>
</dbReference>
<protein>
    <submittedName>
        <fullName evidence="3">IS110 family transposase</fullName>
    </submittedName>
</protein>
<dbReference type="Pfam" id="PF01548">
    <property type="entry name" value="DEDD_Tnp_IS110"/>
    <property type="match status" value="1"/>
</dbReference>
<accession>A0A5P5ZJR4</accession>
<evidence type="ECO:0000313" key="4">
    <source>
        <dbReference type="Proteomes" id="UP000325393"/>
    </source>
</evidence>
<dbReference type="GO" id="GO:0004803">
    <property type="term" value="F:transposase activity"/>
    <property type="evidence" value="ECO:0007669"/>
    <property type="project" value="InterPro"/>
</dbReference>
<reference evidence="3 4" key="1">
    <citation type="submission" date="2019-09" db="EMBL/GenBank/DDBJ databases">
        <title>Genome sequencing of Lactobacillus acetotolerans.</title>
        <authorList>
            <person name="Kim K."/>
        </authorList>
    </citation>
    <scope>NUCLEOTIDE SEQUENCE [LARGE SCALE GENOMIC DNA]</scope>
    <source>
        <strain evidence="3 4">LA749</strain>
    </source>
</reference>
<dbReference type="InterPro" id="IPR002525">
    <property type="entry name" value="Transp_IS110-like_N"/>
</dbReference>
<dbReference type="Proteomes" id="UP000325393">
    <property type="component" value="Chromosome"/>
</dbReference>
<proteinExistence type="predicted"/>
<dbReference type="NCBIfam" id="NF033542">
    <property type="entry name" value="transpos_IS110"/>
    <property type="match status" value="1"/>
</dbReference>
<dbReference type="Pfam" id="PF02371">
    <property type="entry name" value="Transposase_20"/>
    <property type="match status" value="1"/>
</dbReference>
<dbReference type="InterPro" id="IPR047650">
    <property type="entry name" value="Transpos_IS110"/>
</dbReference>